<sequence length="232" mass="24047">MTQTLFPGRSFAAFLFDMDGTILSSIAAAERVWTRWAVRHGLDVASFLPTIHGVRAVETIRGLALPGVDPEAEAAALTRAELDDVDGIEAIPGAAEFLASVPPDRCAIVTSAPRALALRRLEAAGLRPPPLLVSADDVTRGKPAPDCFLLAARRLGRPASECLVFEDAPAGIAAAEAAGAAVVVVTATHAHPMATGHRTMADYRGLAVAAGPAGVLEVHIRGQQPQNGELGS</sequence>
<dbReference type="SFLD" id="SFLDS00003">
    <property type="entry name" value="Haloacid_Dehalogenase"/>
    <property type="match status" value="1"/>
</dbReference>
<evidence type="ECO:0000313" key="1">
    <source>
        <dbReference type="EMBL" id="TLU72603.1"/>
    </source>
</evidence>
<accession>A0A5R9J6X6</accession>
<dbReference type="Gene3D" id="1.10.150.240">
    <property type="entry name" value="Putative phosphatase, domain 2"/>
    <property type="match status" value="1"/>
</dbReference>
<reference evidence="1 2" key="1">
    <citation type="submission" date="2019-05" db="EMBL/GenBank/DDBJ databases">
        <authorList>
            <person name="Pankratov T."/>
            <person name="Grouzdev D."/>
        </authorList>
    </citation>
    <scope>NUCLEOTIDE SEQUENCE [LARGE SCALE GENOMIC DNA]</scope>
    <source>
        <strain evidence="1 2">KEBCLARHB70R</strain>
    </source>
</reference>
<keyword evidence="1" id="KW-0378">Hydrolase</keyword>
<name>A0A5R9J6X6_9PROT</name>
<dbReference type="Gene3D" id="3.40.50.1000">
    <property type="entry name" value="HAD superfamily/HAD-like"/>
    <property type="match status" value="1"/>
</dbReference>
<dbReference type="AlphaFoldDB" id="A0A5R9J6X6"/>
<comment type="caution">
    <text evidence="1">The sequence shown here is derived from an EMBL/GenBank/DDBJ whole genome shotgun (WGS) entry which is preliminary data.</text>
</comment>
<proteinExistence type="predicted"/>
<protein>
    <submittedName>
        <fullName evidence="1">HAD family hydrolase</fullName>
    </submittedName>
</protein>
<dbReference type="NCBIfam" id="TIGR01509">
    <property type="entry name" value="HAD-SF-IA-v3"/>
    <property type="match status" value="1"/>
</dbReference>
<organism evidence="1 2">
    <name type="scientific">Lichenicoccus roseus</name>
    <dbReference type="NCBI Taxonomy" id="2683649"/>
    <lineage>
        <taxon>Bacteria</taxon>
        <taxon>Pseudomonadati</taxon>
        <taxon>Pseudomonadota</taxon>
        <taxon>Alphaproteobacteria</taxon>
        <taxon>Acetobacterales</taxon>
        <taxon>Acetobacteraceae</taxon>
        <taxon>Lichenicoccus</taxon>
    </lineage>
</organism>
<dbReference type="PROSITE" id="PS01228">
    <property type="entry name" value="COF_1"/>
    <property type="match status" value="1"/>
</dbReference>
<dbReference type="EMBL" id="VCDI01000003">
    <property type="protein sequence ID" value="TLU72603.1"/>
    <property type="molecule type" value="Genomic_DNA"/>
</dbReference>
<dbReference type="OrthoDB" id="9800058at2"/>
<dbReference type="InterPro" id="IPR051806">
    <property type="entry name" value="HAD-like_SPP"/>
</dbReference>
<dbReference type="PANTHER" id="PTHR43481:SF4">
    <property type="entry name" value="GLYCEROL-1-PHOSPHATE PHOSPHOHYDROLASE 1-RELATED"/>
    <property type="match status" value="1"/>
</dbReference>
<dbReference type="RefSeq" id="WP_138326065.1">
    <property type="nucleotide sequence ID" value="NZ_VCDI01000003.1"/>
</dbReference>
<dbReference type="Proteomes" id="UP000305654">
    <property type="component" value="Unassembled WGS sequence"/>
</dbReference>
<dbReference type="PANTHER" id="PTHR43481">
    <property type="entry name" value="FRUCTOSE-1-PHOSPHATE PHOSPHATASE"/>
    <property type="match status" value="1"/>
</dbReference>
<dbReference type="GO" id="GO:0050308">
    <property type="term" value="F:sugar-phosphatase activity"/>
    <property type="evidence" value="ECO:0007669"/>
    <property type="project" value="TreeGrafter"/>
</dbReference>
<dbReference type="SUPFAM" id="SSF56784">
    <property type="entry name" value="HAD-like"/>
    <property type="match status" value="1"/>
</dbReference>
<evidence type="ECO:0000313" key="2">
    <source>
        <dbReference type="Proteomes" id="UP000305654"/>
    </source>
</evidence>
<gene>
    <name evidence="1" type="ORF">FE263_11180</name>
</gene>
<dbReference type="InterPro" id="IPR036412">
    <property type="entry name" value="HAD-like_sf"/>
</dbReference>
<dbReference type="InterPro" id="IPR023214">
    <property type="entry name" value="HAD_sf"/>
</dbReference>
<dbReference type="SFLD" id="SFLDG01129">
    <property type="entry name" value="C1.5:_HAD__Beta-PGM__Phosphata"/>
    <property type="match status" value="1"/>
</dbReference>
<keyword evidence="2" id="KW-1185">Reference proteome</keyword>
<dbReference type="Pfam" id="PF00702">
    <property type="entry name" value="Hydrolase"/>
    <property type="match status" value="1"/>
</dbReference>
<dbReference type="InterPro" id="IPR023198">
    <property type="entry name" value="PGP-like_dom2"/>
</dbReference>
<dbReference type="InterPro" id="IPR006439">
    <property type="entry name" value="HAD-SF_hydro_IA"/>
</dbReference>